<proteinExistence type="predicted"/>
<keyword evidence="5" id="KW-1185">Reference proteome</keyword>
<dbReference type="PROSITE" id="PS51864">
    <property type="entry name" value="ASTACIN"/>
    <property type="match status" value="1"/>
</dbReference>
<organism evidence="4">
    <name type="scientific">Notodromas monacha</name>
    <dbReference type="NCBI Taxonomy" id="399045"/>
    <lineage>
        <taxon>Eukaryota</taxon>
        <taxon>Metazoa</taxon>
        <taxon>Ecdysozoa</taxon>
        <taxon>Arthropoda</taxon>
        <taxon>Crustacea</taxon>
        <taxon>Oligostraca</taxon>
        <taxon>Ostracoda</taxon>
        <taxon>Podocopa</taxon>
        <taxon>Podocopida</taxon>
        <taxon>Cypridocopina</taxon>
        <taxon>Cypridoidea</taxon>
        <taxon>Cyprididae</taxon>
        <taxon>Notodromas</taxon>
    </lineage>
</organism>
<gene>
    <name evidence="4" type="ORF">NMOB1V02_LOCUS7807</name>
</gene>
<dbReference type="Proteomes" id="UP000678499">
    <property type="component" value="Unassembled WGS sequence"/>
</dbReference>
<feature type="active site" evidence="1">
    <location>
        <position position="216"/>
    </location>
</feature>
<dbReference type="PANTHER" id="PTHR10127:SF850">
    <property type="entry name" value="METALLOENDOPEPTIDASE"/>
    <property type="match status" value="1"/>
</dbReference>
<feature type="chain" id="PRO_5036509507" description="Metalloendopeptidase" evidence="2">
    <location>
        <begin position="22"/>
        <end position="362"/>
    </location>
</feature>
<dbReference type="EC" id="3.4.24.-" evidence="2"/>
<dbReference type="EMBL" id="CAJPEX010001966">
    <property type="protein sequence ID" value="CAG0920296.1"/>
    <property type="molecule type" value="Genomic_DNA"/>
</dbReference>
<evidence type="ECO:0000256" key="2">
    <source>
        <dbReference type="RuleBase" id="RU361183"/>
    </source>
</evidence>
<name>A0A7R9BUD3_9CRUS</name>
<dbReference type="SMART" id="SM00235">
    <property type="entry name" value="ZnMc"/>
    <property type="match status" value="1"/>
</dbReference>
<keyword evidence="1 2" id="KW-0479">Metal-binding</keyword>
<comment type="cofactor">
    <cofactor evidence="1 2">
        <name>Zn(2+)</name>
        <dbReference type="ChEBI" id="CHEBI:29105"/>
    </cofactor>
    <text evidence="1 2">Binds 1 zinc ion per subunit.</text>
</comment>
<dbReference type="InterPro" id="IPR001506">
    <property type="entry name" value="Peptidase_M12A"/>
</dbReference>
<feature type="binding site" evidence="1">
    <location>
        <position position="225"/>
    </location>
    <ligand>
        <name>Zn(2+)</name>
        <dbReference type="ChEBI" id="CHEBI:29105"/>
        <note>catalytic</note>
    </ligand>
</feature>
<dbReference type="Pfam" id="PF01400">
    <property type="entry name" value="Astacin"/>
    <property type="match status" value="1"/>
</dbReference>
<keyword evidence="1 2" id="KW-0482">Metalloprotease</keyword>
<sequence length="362" mass="40392">MFRMLGMYSVVFFLLVLQIRGDVRQEALQNKNMFGGDMAGGINVPRISNSTDGPVMAFVPNTDYKLWTGGVLYYEYDATATRNDQVLSAAIQEIHDKTCLRVYPRNGQASITSYVRITTTEPGCWSYVGMKTTGSQQLNLSVSGCWYVGTVIHELLHAFGFNHEHQRYDRNTYVTIQEANVEAGACWSYVGMKTTGSQQLNLSVSGCWYVGTVIHELLHAFGFNHEHQRYDRNTYVTIQEANVEAASLHNFALVPLAESTNVDNPYDLDSIMHYGAYAFGKVDATTNLRLQTIFVKSDPARIMKEPYDLTSLSAGNVREIQAVYKAECPAVGGNTPAPAAKKLARLLPDIVQLLRRLLSIME</sequence>
<reference evidence="4" key="1">
    <citation type="submission" date="2020-11" db="EMBL/GenBank/DDBJ databases">
        <authorList>
            <person name="Tran Van P."/>
        </authorList>
    </citation>
    <scope>NUCLEOTIDE SEQUENCE</scope>
</reference>
<evidence type="ECO:0000259" key="3">
    <source>
        <dbReference type="PROSITE" id="PS51864"/>
    </source>
</evidence>
<dbReference type="EMBL" id="OA884003">
    <property type="protein sequence ID" value="CAD7280144.1"/>
    <property type="molecule type" value="Genomic_DNA"/>
</dbReference>
<evidence type="ECO:0000313" key="4">
    <source>
        <dbReference type="EMBL" id="CAD7280144.1"/>
    </source>
</evidence>
<dbReference type="PANTHER" id="PTHR10127">
    <property type="entry name" value="DISCOIDIN, CUB, EGF, LAMININ , AND ZINC METALLOPROTEASE DOMAIN CONTAINING"/>
    <property type="match status" value="1"/>
</dbReference>
<keyword evidence="1 2" id="KW-0645">Protease</keyword>
<dbReference type="AlphaFoldDB" id="A0A7R9BUD3"/>
<dbReference type="SUPFAM" id="SSF55486">
    <property type="entry name" value="Metalloproteases ('zincins'), catalytic domain"/>
    <property type="match status" value="2"/>
</dbReference>
<feature type="binding site" evidence="1">
    <location>
        <position position="215"/>
    </location>
    <ligand>
        <name>Zn(2+)</name>
        <dbReference type="ChEBI" id="CHEBI:29105"/>
        <note>catalytic</note>
    </ligand>
</feature>
<dbReference type="Gene3D" id="3.40.390.10">
    <property type="entry name" value="Collagenase (Catalytic Domain)"/>
    <property type="match status" value="2"/>
</dbReference>
<dbReference type="PRINTS" id="PR00480">
    <property type="entry name" value="ASTACIN"/>
</dbReference>
<accession>A0A7R9BUD3</accession>
<comment type="caution">
    <text evidence="1">Lacks conserved residue(s) required for the propagation of feature annotation.</text>
</comment>
<keyword evidence="2" id="KW-0732">Signal</keyword>
<dbReference type="GO" id="GO:0006508">
    <property type="term" value="P:proteolysis"/>
    <property type="evidence" value="ECO:0007669"/>
    <property type="project" value="UniProtKB-KW"/>
</dbReference>
<feature type="binding site" evidence="1">
    <location>
        <position position="219"/>
    </location>
    <ligand>
        <name>Zn(2+)</name>
        <dbReference type="ChEBI" id="CHEBI:29105"/>
        <note>catalytic</note>
    </ligand>
</feature>
<feature type="domain" description="Peptidase M12A" evidence="3">
    <location>
        <begin position="57"/>
        <end position="329"/>
    </location>
</feature>
<feature type="signal peptide" evidence="2">
    <location>
        <begin position="1"/>
        <end position="21"/>
    </location>
</feature>
<evidence type="ECO:0000256" key="1">
    <source>
        <dbReference type="PROSITE-ProRule" id="PRU01211"/>
    </source>
</evidence>
<keyword evidence="1 2" id="KW-0378">Hydrolase</keyword>
<dbReference type="InterPro" id="IPR024079">
    <property type="entry name" value="MetalloPept_cat_dom_sf"/>
</dbReference>
<protein>
    <recommendedName>
        <fullName evidence="2">Metalloendopeptidase</fullName>
        <ecNumber evidence="2">3.4.24.-</ecNumber>
    </recommendedName>
</protein>
<dbReference type="OrthoDB" id="291007at2759"/>
<dbReference type="GO" id="GO:0004222">
    <property type="term" value="F:metalloendopeptidase activity"/>
    <property type="evidence" value="ECO:0007669"/>
    <property type="project" value="UniProtKB-UniRule"/>
</dbReference>
<dbReference type="GO" id="GO:0008270">
    <property type="term" value="F:zinc ion binding"/>
    <property type="evidence" value="ECO:0007669"/>
    <property type="project" value="UniProtKB-UniRule"/>
</dbReference>
<dbReference type="InterPro" id="IPR006026">
    <property type="entry name" value="Peptidase_Metallo"/>
</dbReference>
<evidence type="ECO:0000313" key="5">
    <source>
        <dbReference type="Proteomes" id="UP000678499"/>
    </source>
</evidence>
<keyword evidence="1 2" id="KW-0862">Zinc</keyword>